<dbReference type="PROSITE" id="PS50943">
    <property type="entry name" value="HTH_CROC1"/>
    <property type="match status" value="1"/>
</dbReference>
<dbReference type="InterPro" id="IPR001387">
    <property type="entry name" value="Cro/C1-type_HTH"/>
</dbReference>
<organism evidence="5 6">
    <name type="scientific">Fusobacterium equinum</name>
    <dbReference type="NCBI Taxonomy" id="134605"/>
    <lineage>
        <taxon>Bacteria</taxon>
        <taxon>Fusobacteriati</taxon>
        <taxon>Fusobacteriota</taxon>
        <taxon>Fusobacteriia</taxon>
        <taxon>Fusobacteriales</taxon>
        <taxon>Fusobacteriaceae</taxon>
        <taxon>Fusobacterium</taxon>
    </lineage>
</organism>
<dbReference type="PATRIC" id="fig|134605.3.peg.1004"/>
<dbReference type="Gene3D" id="2.10.109.10">
    <property type="entry name" value="Umud Fragment, subunit A"/>
    <property type="match status" value="1"/>
</dbReference>
<dbReference type="Pfam" id="PF01381">
    <property type="entry name" value="HTH_3"/>
    <property type="match status" value="1"/>
</dbReference>
<evidence type="ECO:0000256" key="3">
    <source>
        <dbReference type="ARBA" id="ARBA00023163"/>
    </source>
</evidence>
<feature type="domain" description="HTH cro/C1-type" evidence="4">
    <location>
        <begin position="8"/>
        <end position="62"/>
    </location>
</feature>
<dbReference type="PANTHER" id="PTHR40661:SF3">
    <property type="entry name" value="FELS-1 PROPHAGE TRANSCRIPTIONAL REGULATOR"/>
    <property type="match status" value="1"/>
</dbReference>
<sequence>MLDYGKKLKLLRESKGLSQEELSDKLSVTKTTIGNYENGRRALTLEKLAEILEALNSSFNEFFSLKELCTEDIKIPIVSKVSAGTGLLVEENIVDYLPIPKELSNKCDFATFVEGNSMFPDVKNGDIALVKMDCEIESGNIVIFSLNGNSYIKKYHYNPFSNKITFISSNKEYENISVMEGDELKVIGRVIGTLNYSL</sequence>
<accession>A0A133NDG2</accession>
<evidence type="ECO:0000313" key="6">
    <source>
        <dbReference type="Proteomes" id="UP000070617"/>
    </source>
</evidence>
<proteinExistence type="predicted"/>
<dbReference type="CDD" id="cd06529">
    <property type="entry name" value="S24_LexA-like"/>
    <property type="match status" value="1"/>
</dbReference>
<keyword evidence="3" id="KW-0804">Transcription</keyword>
<comment type="caution">
    <text evidence="5">The sequence shown here is derived from an EMBL/GenBank/DDBJ whole genome shotgun (WGS) entry which is preliminary data.</text>
</comment>
<gene>
    <name evidence="5" type="ORF">HMPREF3206_01010</name>
</gene>
<dbReference type="PANTHER" id="PTHR40661">
    <property type="match status" value="1"/>
</dbReference>
<evidence type="ECO:0000313" key="5">
    <source>
        <dbReference type="EMBL" id="KXA14326.1"/>
    </source>
</evidence>
<protein>
    <submittedName>
        <fullName evidence="5">DNA-binding helix-turn-helix protein</fullName>
    </submittedName>
</protein>
<dbReference type="SMART" id="SM00530">
    <property type="entry name" value="HTH_XRE"/>
    <property type="match status" value="1"/>
</dbReference>
<dbReference type="CDD" id="cd00093">
    <property type="entry name" value="HTH_XRE"/>
    <property type="match status" value="1"/>
</dbReference>
<name>A0A133NDG2_9FUSO</name>
<dbReference type="InterPro" id="IPR010982">
    <property type="entry name" value="Lambda_DNA-bd_dom_sf"/>
</dbReference>
<evidence type="ECO:0000256" key="2">
    <source>
        <dbReference type="ARBA" id="ARBA00023125"/>
    </source>
</evidence>
<dbReference type="Pfam" id="PF00717">
    <property type="entry name" value="Peptidase_S24"/>
    <property type="match status" value="1"/>
</dbReference>
<dbReference type="RefSeq" id="WP_009006200.1">
    <property type="nucleotide sequence ID" value="NZ_KQ956540.1"/>
</dbReference>
<dbReference type="GO" id="GO:0003677">
    <property type="term" value="F:DNA binding"/>
    <property type="evidence" value="ECO:0007669"/>
    <property type="project" value="UniProtKB-KW"/>
</dbReference>
<dbReference type="EMBL" id="LRPX01000047">
    <property type="protein sequence ID" value="KXA14326.1"/>
    <property type="molecule type" value="Genomic_DNA"/>
</dbReference>
<keyword evidence="2 5" id="KW-0238">DNA-binding</keyword>
<dbReference type="SUPFAM" id="SSF47413">
    <property type="entry name" value="lambda repressor-like DNA-binding domains"/>
    <property type="match status" value="1"/>
</dbReference>
<evidence type="ECO:0000256" key="1">
    <source>
        <dbReference type="ARBA" id="ARBA00023015"/>
    </source>
</evidence>
<reference evidence="6" key="1">
    <citation type="submission" date="2016-01" db="EMBL/GenBank/DDBJ databases">
        <authorList>
            <person name="Mitreva M."/>
            <person name="Pepin K.H."/>
            <person name="Mihindukulasuriya K.A."/>
            <person name="Fulton R."/>
            <person name="Fronick C."/>
            <person name="O'Laughlin M."/>
            <person name="Miner T."/>
            <person name="Herter B."/>
            <person name="Rosa B.A."/>
            <person name="Cordes M."/>
            <person name="Tomlinson C."/>
            <person name="Wollam A."/>
            <person name="Palsikar V.B."/>
            <person name="Mardis E.R."/>
            <person name="Wilson R.K."/>
        </authorList>
    </citation>
    <scope>NUCLEOTIDE SEQUENCE [LARGE SCALE GENOMIC DNA]</scope>
    <source>
        <strain evidence="6">CMW8396</strain>
    </source>
</reference>
<keyword evidence="1" id="KW-0805">Transcription regulation</keyword>
<dbReference type="AlphaFoldDB" id="A0A133NDG2"/>
<dbReference type="InterPro" id="IPR015927">
    <property type="entry name" value="Peptidase_S24_S26A/B/C"/>
</dbReference>
<dbReference type="STRING" id="134605.HMPREF3206_01010"/>
<dbReference type="SUPFAM" id="SSF51306">
    <property type="entry name" value="LexA/Signal peptidase"/>
    <property type="match status" value="1"/>
</dbReference>
<evidence type="ECO:0000259" key="4">
    <source>
        <dbReference type="PROSITE" id="PS50943"/>
    </source>
</evidence>
<keyword evidence="6" id="KW-1185">Reference proteome</keyword>
<dbReference type="InterPro" id="IPR039418">
    <property type="entry name" value="LexA-like"/>
</dbReference>
<dbReference type="InterPro" id="IPR036286">
    <property type="entry name" value="LexA/Signal_pep-like_sf"/>
</dbReference>
<dbReference type="Proteomes" id="UP000070617">
    <property type="component" value="Unassembled WGS sequence"/>
</dbReference>
<dbReference type="Gene3D" id="1.10.260.40">
    <property type="entry name" value="lambda repressor-like DNA-binding domains"/>
    <property type="match status" value="1"/>
</dbReference>